<feature type="transmembrane region" description="Helical" evidence="6">
    <location>
        <begin position="214"/>
        <end position="234"/>
    </location>
</feature>
<sequence length="302" mass="33802">MWKAFLKPQWVLLTIFVVAFSYFAFTLLAPWQLGKDHDIVERNEHIHAAFEADPVPLQDAVDAHGVIADKEWTRVELHGHYLPDKEVLLRLRPVESGPTYQSLVPFRTDTGLTILVNRGWMVAGEANTVPEFSPAPSGHSTVVAMLRRAEGQRDTAPIEQEGYQQVYTITPSQIGPLIGLELATDYAQISHEGEPGVLAPIPLPQLERGSHLSYGFQWIAFGIMAPLGLAYFVFAEVRERRRLREEQAQLATQGSELADAPTPTESAPAQPAPNPARRSRSRYGDAKPDHYQKFTSRGRERF</sequence>
<evidence type="ECO:0000256" key="2">
    <source>
        <dbReference type="ARBA" id="ARBA00007165"/>
    </source>
</evidence>
<dbReference type="Proteomes" id="UP000594681">
    <property type="component" value="Chromosome"/>
</dbReference>
<evidence type="ECO:0000256" key="5">
    <source>
        <dbReference type="ARBA" id="ARBA00023136"/>
    </source>
</evidence>
<evidence type="ECO:0000256" key="3">
    <source>
        <dbReference type="ARBA" id="ARBA00022692"/>
    </source>
</evidence>
<evidence type="ECO:0000256" key="4">
    <source>
        <dbReference type="ARBA" id="ARBA00022989"/>
    </source>
</evidence>
<dbReference type="PANTHER" id="PTHR23427">
    <property type="entry name" value="SURFEIT LOCUS PROTEIN"/>
    <property type="match status" value="1"/>
</dbReference>
<name>A0A7T0KD48_9CORY</name>
<dbReference type="Pfam" id="PF02104">
    <property type="entry name" value="SURF1"/>
    <property type="match status" value="1"/>
</dbReference>
<evidence type="ECO:0000256" key="7">
    <source>
        <dbReference type="SAM" id="MobiDB-lite"/>
    </source>
</evidence>
<dbReference type="PROSITE" id="PS50895">
    <property type="entry name" value="SURF1"/>
    <property type="match status" value="1"/>
</dbReference>
<proteinExistence type="inferred from homology"/>
<dbReference type="GO" id="GO:0005886">
    <property type="term" value="C:plasma membrane"/>
    <property type="evidence" value="ECO:0007669"/>
    <property type="project" value="UniProtKB-SubCell"/>
</dbReference>
<evidence type="ECO:0000256" key="1">
    <source>
        <dbReference type="ARBA" id="ARBA00004370"/>
    </source>
</evidence>
<keyword evidence="4 6" id="KW-1133">Transmembrane helix</keyword>
<evidence type="ECO:0000313" key="8">
    <source>
        <dbReference type="EMBL" id="QPK78563.1"/>
    </source>
</evidence>
<dbReference type="CDD" id="cd06662">
    <property type="entry name" value="SURF1"/>
    <property type="match status" value="1"/>
</dbReference>
<evidence type="ECO:0000313" key="9">
    <source>
        <dbReference type="Proteomes" id="UP000594681"/>
    </source>
</evidence>
<feature type="transmembrane region" description="Helical" evidence="6">
    <location>
        <begin position="12"/>
        <end position="33"/>
    </location>
</feature>
<keyword evidence="3 6" id="KW-0812">Transmembrane</keyword>
<dbReference type="KEGG" id="cliz:G7Y31_08350"/>
<comment type="subcellular location">
    <subcellularLocation>
        <location evidence="6">Cell membrane</location>
        <topology evidence="6">Multi-pass membrane protein</topology>
    </subcellularLocation>
    <subcellularLocation>
        <location evidence="1">Membrane</location>
    </subcellularLocation>
</comment>
<comment type="similarity">
    <text evidence="2 6">Belongs to the SURF1 family.</text>
</comment>
<keyword evidence="9" id="KW-1185">Reference proteome</keyword>
<dbReference type="EMBL" id="CP064954">
    <property type="protein sequence ID" value="QPK78563.1"/>
    <property type="molecule type" value="Genomic_DNA"/>
</dbReference>
<keyword evidence="6" id="KW-1003">Cell membrane</keyword>
<dbReference type="PANTHER" id="PTHR23427:SF2">
    <property type="entry name" value="SURFEIT LOCUS PROTEIN 1"/>
    <property type="match status" value="1"/>
</dbReference>
<organism evidence="8 9">
    <name type="scientific">Corynebacterium lizhenjunii</name>
    <dbReference type="NCBI Taxonomy" id="2709394"/>
    <lineage>
        <taxon>Bacteria</taxon>
        <taxon>Bacillati</taxon>
        <taxon>Actinomycetota</taxon>
        <taxon>Actinomycetes</taxon>
        <taxon>Mycobacteriales</taxon>
        <taxon>Corynebacteriaceae</taxon>
        <taxon>Corynebacterium</taxon>
    </lineage>
</organism>
<accession>A0A7T0KD48</accession>
<dbReference type="RefSeq" id="WP_165010335.1">
    <property type="nucleotide sequence ID" value="NZ_CP064954.1"/>
</dbReference>
<dbReference type="AlphaFoldDB" id="A0A7T0KD48"/>
<dbReference type="InterPro" id="IPR002994">
    <property type="entry name" value="Surf1/Shy1"/>
</dbReference>
<protein>
    <recommendedName>
        <fullName evidence="6">SURF1-like protein</fullName>
    </recommendedName>
</protein>
<gene>
    <name evidence="8" type="ORF">G7Y31_08350</name>
</gene>
<keyword evidence="5 6" id="KW-0472">Membrane</keyword>
<dbReference type="InterPro" id="IPR045214">
    <property type="entry name" value="Surf1/Surf4"/>
</dbReference>
<feature type="compositionally biased region" description="Basic and acidic residues" evidence="7">
    <location>
        <begin position="282"/>
        <end position="302"/>
    </location>
</feature>
<evidence type="ECO:0000256" key="6">
    <source>
        <dbReference type="RuleBase" id="RU363076"/>
    </source>
</evidence>
<reference evidence="8 9" key="1">
    <citation type="submission" date="2020-11" db="EMBL/GenBank/DDBJ databases">
        <title>Corynebacterium sp. ZJ-599.</title>
        <authorList>
            <person name="Zhou J."/>
        </authorList>
    </citation>
    <scope>NUCLEOTIDE SEQUENCE [LARGE SCALE GENOMIC DNA]</scope>
    <source>
        <strain evidence="8 9">ZJ-599</strain>
    </source>
</reference>
<feature type="region of interest" description="Disordered" evidence="7">
    <location>
        <begin position="246"/>
        <end position="302"/>
    </location>
</feature>